<evidence type="ECO:0000313" key="2">
    <source>
        <dbReference type="Proteomes" id="UP000789570"/>
    </source>
</evidence>
<comment type="caution">
    <text evidence="1">The sequence shown here is derived from an EMBL/GenBank/DDBJ whole genome shotgun (WGS) entry which is preliminary data.</text>
</comment>
<feature type="non-terminal residue" evidence="1">
    <location>
        <position position="1"/>
    </location>
</feature>
<proteinExistence type="predicted"/>
<keyword evidence="2" id="KW-1185">Reference proteome</keyword>
<dbReference type="EMBL" id="CAJVPQ010001025">
    <property type="protein sequence ID" value="CAG8527650.1"/>
    <property type="molecule type" value="Genomic_DNA"/>
</dbReference>
<dbReference type="AlphaFoldDB" id="A0A9N9AGD5"/>
<reference evidence="1" key="1">
    <citation type="submission" date="2021-06" db="EMBL/GenBank/DDBJ databases">
        <authorList>
            <person name="Kallberg Y."/>
            <person name="Tangrot J."/>
            <person name="Rosling A."/>
        </authorList>
    </citation>
    <scope>NUCLEOTIDE SEQUENCE</scope>
    <source>
        <strain evidence="1">UK204</strain>
    </source>
</reference>
<organism evidence="1 2">
    <name type="scientific">Funneliformis caledonium</name>
    <dbReference type="NCBI Taxonomy" id="1117310"/>
    <lineage>
        <taxon>Eukaryota</taxon>
        <taxon>Fungi</taxon>
        <taxon>Fungi incertae sedis</taxon>
        <taxon>Mucoromycota</taxon>
        <taxon>Glomeromycotina</taxon>
        <taxon>Glomeromycetes</taxon>
        <taxon>Glomerales</taxon>
        <taxon>Glomeraceae</taxon>
        <taxon>Funneliformis</taxon>
    </lineage>
</organism>
<evidence type="ECO:0000313" key="1">
    <source>
        <dbReference type="EMBL" id="CAG8527650.1"/>
    </source>
</evidence>
<accession>A0A9N9AGD5</accession>
<protein>
    <submittedName>
        <fullName evidence="1">9570_t:CDS:1</fullName>
    </submittedName>
</protein>
<gene>
    <name evidence="1" type="ORF">FCALED_LOCUS5017</name>
</gene>
<name>A0A9N9AGD5_9GLOM</name>
<sequence length="151" mass="17240">KNFVNAPSISQVTPVNADADYEDDPCEKEIEEALGEKFRRIHCQVLIILMMMPPIPMIDSNHPIHILGISASAIVGDLQTRRRGILTMKDSTVFDDEFNSMESLVQRLHQGLLCKTSLSDEGGYWDRRFVKDRVEFDDSPDSKKARIKKLY</sequence>
<dbReference type="Proteomes" id="UP000789570">
    <property type="component" value="Unassembled WGS sequence"/>
</dbReference>